<evidence type="ECO:0000256" key="5">
    <source>
        <dbReference type="ARBA" id="ARBA00022989"/>
    </source>
</evidence>
<keyword evidence="6 7" id="KW-0472">Membrane</keyword>
<evidence type="ECO:0000313" key="10">
    <source>
        <dbReference type="Proteomes" id="UP000250234"/>
    </source>
</evidence>
<evidence type="ECO:0000256" key="7">
    <source>
        <dbReference type="SAM" id="Phobius"/>
    </source>
</evidence>
<dbReference type="Proteomes" id="UP000250234">
    <property type="component" value="Unassembled WGS sequence"/>
</dbReference>
<dbReference type="GO" id="GO:0044874">
    <property type="term" value="P:lipoprotein localization to outer membrane"/>
    <property type="evidence" value="ECO:0007669"/>
    <property type="project" value="TreeGrafter"/>
</dbReference>
<feature type="transmembrane region" description="Helical" evidence="7">
    <location>
        <begin position="423"/>
        <end position="446"/>
    </location>
</feature>
<reference evidence="9 10" key="1">
    <citation type="submission" date="2018-06" db="EMBL/GenBank/DDBJ databases">
        <authorList>
            <consortium name="Pathogen Informatics"/>
            <person name="Doyle S."/>
        </authorList>
    </citation>
    <scope>NUCLEOTIDE SEQUENCE [LARGE SCALE GENOMIC DNA]</scope>
    <source>
        <strain evidence="9 10">NCTC8081</strain>
    </source>
</reference>
<name>A0A2X3C4E8_CLOPF</name>
<keyword evidence="5 7" id="KW-1133">Transmembrane helix</keyword>
<dbReference type="InterPro" id="IPR051447">
    <property type="entry name" value="Lipoprotein-release_system"/>
</dbReference>
<comment type="similarity">
    <text evidence="2">Belongs to the ABC-4 integral membrane protein family. LolC/E subfamily.</text>
</comment>
<accession>A0A2X3C4E8</accession>
<feature type="domain" description="ABC3 transporter permease C-terminal" evidence="8">
    <location>
        <begin position="304"/>
        <end position="450"/>
    </location>
</feature>
<dbReference type="RefSeq" id="WP_111945901.1">
    <property type="nucleotide sequence ID" value="NZ_UAWO01000002.1"/>
</dbReference>
<keyword evidence="3" id="KW-1003">Cell membrane</keyword>
<feature type="transmembrane region" description="Helical" evidence="7">
    <location>
        <begin position="303"/>
        <end position="323"/>
    </location>
</feature>
<dbReference type="AlphaFoldDB" id="A0A2X3C4E8"/>
<evidence type="ECO:0000256" key="3">
    <source>
        <dbReference type="ARBA" id="ARBA00022475"/>
    </source>
</evidence>
<evidence type="ECO:0000313" key="9">
    <source>
        <dbReference type="EMBL" id="SQC08003.1"/>
    </source>
</evidence>
<protein>
    <submittedName>
        <fullName evidence="9">Transmembrane protein Vexp3</fullName>
    </submittedName>
</protein>
<dbReference type="PANTHER" id="PTHR30489:SF0">
    <property type="entry name" value="LIPOPROTEIN-RELEASING SYSTEM TRANSMEMBRANE PROTEIN LOLE"/>
    <property type="match status" value="1"/>
</dbReference>
<evidence type="ECO:0000256" key="6">
    <source>
        <dbReference type="ARBA" id="ARBA00023136"/>
    </source>
</evidence>
<gene>
    <name evidence="9" type="ORF">NCTC8081_01919</name>
</gene>
<organism evidence="9 10">
    <name type="scientific">Clostridium perfringens</name>
    <dbReference type="NCBI Taxonomy" id="1502"/>
    <lineage>
        <taxon>Bacteria</taxon>
        <taxon>Bacillati</taxon>
        <taxon>Bacillota</taxon>
        <taxon>Clostridia</taxon>
        <taxon>Eubacteriales</taxon>
        <taxon>Clostridiaceae</taxon>
        <taxon>Clostridium</taxon>
    </lineage>
</organism>
<evidence type="ECO:0000256" key="4">
    <source>
        <dbReference type="ARBA" id="ARBA00022692"/>
    </source>
</evidence>
<sequence>MIKNAFAYVTRKSLKSVIILLVVLAMSSLSLISLSIKDATNRASEETFGNITSSFSMEINRQVNPGTPRGGGNVKGEDIKKISENKNIYSYVKRINSVADLIDHDIVETKETLANQSPERSKNFKRTVMLTGVNESSKENKFVSGAYKLIEGKHLENQDKNKVLMHKDLAKKNNLKVGDKIKIKSNLFDADNEKGANETVEVEIKGLFDGHNNGVVSVPQELYENTLITDINTAAKVYGNTEDTAAYQDATFFVKGDKNLEHVIKDIGKLDINWREYNLIKSSSNYPALQQSISGIYSIANKLFAGSLIFAGVVVSLLLFLWINARKKEIAVLLSLGISKLTIFGQFLIELIFISIPAFIGSYFLASYTGDKLGNNILNRVTGDIAKKIAKQSLSSQLGGGAEVDGFNKTLTSLDINILPKSMVYVILFMSLVLIISLIISSYSILKKNPKELLIDND</sequence>
<evidence type="ECO:0000256" key="2">
    <source>
        <dbReference type="ARBA" id="ARBA00005236"/>
    </source>
</evidence>
<dbReference type="InterPro" id="IPR003838">
    <property type="entry name" value="ABC3_permease_C"/>
</dbReference>
<feature type="transmembrane region" description="Helical" evidence="7">
    <location>
        <begin position="343"/>
        <end position="366"/>
    </location>
</feature>
<comment type="subcellular location">
    <subcellularLocation>
        <location evidence="1">Cell membrane</location>
        <topology evidence="1">Multi-pass membrane protein</topology>
    </subcellularLocation>
</comment>
<dbReference type="PANTHER" id="PTHR30489">
    <property type="entry name" value="LIPOPROTEIN-RELEASING SYSTEM TRANSMEMBRANE PROTEIN LOLE"/>
    <property type="match status" value="1"/>
</dbReference>
<keyword evidence="4 7" id="KW-0812">Transmembrane</keyword>
<evidence type="ECO:0000256" key="1">
    <source>
        <dbReference type="ARBA" id="ARBA00004651"/>
    </source>
</evidence>
<evidence type="ECO:0000259" key="8">
    <source>
        <dbReference type="Pfam" id="PF02687"/>
    </source>
</evidence>
<dbReference type="EMBL" id="UAWO01000002">
    <property type="protein sequence ID" value="SQC08003.1"/>
    <property type="molecule type" value="Genomic_DNA"/>
</dbReference>
<proteinExistence type="inferred from homology"/>
<dbReference type="Pfam" id="PF02687">
    <property type="entry name" value="FtsX"/>
    <property type="match status" value="1"/>
</dbReference>
<dbReference type="GO" id="GO:0098797">
    <property type="term" value="C:plasma membrane protein complex"/>
    <property type="evidence" value="ECO:0007669"/>
    <property type="project" value="TreeGrafter"/>
</dbReference>